<dbReference type="InterPro" id="IPR027417">
    <property type="entry name" value="P-loop_NTPase"/>
</dbReference>
<dbReference type="CDD" id="cd03219">
    <property type="entry name" value="ABC_Mj1267_LivG_branched"/>
    <property type="match status" value="1"/>
</dbReference>
<evidence type="ECO:0000259" key="4">
    <source>
        <dbReference type="PROSITE" id="PS50893"/>
    </source>
</evidence>
<evidence type="ECO:0000256" key="1">
    <source>
        <dbReference type="ARBA" id="ARBA00022448"/>
    </source>
</evidence>
<dbReference type="PANTHER" id="PTHR45772">
    <property type="entry name" value="CONSERVED COMPONENT OF ABC TRANSPORTER FOR NATURAL AMINO ACIDS-RELATED"/>
    <property type="match status" value="1"/>
</dbReference>
<dbReference type="PROSITE" id="PS50893">
    <property type="entry name" value="ABC_TRANSPORTER_2"/>
    <property type="match status" value="1"/>
</dbReference>
<accession>A0ABP8YEH8</accession>
<dbReference type="Proteomes" id="UP001499882">
    <property type="component" value="Unassembled WGS sequence"/>
</dbReference>
<evidence type="ECO:0000313" key="5">
    <source>
        <dbReference type="EMBL" id="GAA4727874.1"/>
    </source>
</evidence>
<dbReference type="InterPro" id="IPR003593">
    <property type="entry name" value="AAA+_ATPase"/>
</dbReference>
<dbReference type="GO" id="GO:0005524">
    <property type="term" value="F:ATP binding"/>
    <property type="evidence" value="ECO:0007669"/>
    <property type="project" value="UniProtKB-KW"/>
</dbReference>
<organism evidence="5 6">
    <name type="scientific">Nocardioides endophyticus</name>
    <dbReference type="NCBI Taxonomy" id="1353775"/>
    <lineage>
        <taxon>Bacteria</taxon>
        <taxon>Bacillati</taxon>
        <taxon>Actinomycetota</taxon>
        <taxon>Actinomycetes</taxon>
        <taxon>Propionibacteriales</taxon>
        <taxon>Nocardioidaceae</taxon>
        <taxon>Nocardioides</taxon>
    </lineage>
</organism>
<dbReference type="RefSeq" id="WP_345525362.1">
    <property type="nucleotide sequence ID" value="NZ_BAABKN010000005.1"/>
</dbReference>
<gene>
    <name evidence="5" type="ORF">GCM10023350_08670</name>
</gene>
<dbReference type="Gene3D" id="3.40.50.300">
    <property type="entry name" value="P-loop containing nucleotide triphosphate hydrolases"/>
    <property type="match status" value="1"/>
</dbReference>
<keyword evidence="3 5" id="KW-0067">ATP-binding</keyword>
<protein>
    <submittedName>
        <fullName evidence="5">ABC transporter ATP-binding protein</fullName>
    </submittedName>
</protein>
<dbReference type="Pfam" id="PF00005">
    <property type="entry name" value="ABC_tran"/>
    <property type="match status" value="1"/>
</dbReference>
<dbReference type="SMART" id="SM00382">
    <property type="entry name" value="AAA"/>
    <property type="match status" value="1"/>
</dbReference>
<sequence length="269" mass="29224">MTVDRGPLVIEDLALQFGGVAALRNVSVTHEPDEVLGVIGPNGAGKTSLINCITGIYRPTSGRIERNGQRLDGLRPEAIVATGIARTFQHNQLCGQLTVRENVLLGCHRRLGYGMVKAALRIGPAWRAESRLRAEVGPILELLGLADIADDRADSLPYGLQKRTEMARALALRPQVLLLDEPAAGTSDEDRESLVAIIRRIRDHGSCSVLLIEHDVRMVMEVSDRVAVLDWGECLMVDRPAVVAADERVVAAYLGVDEDALELPDLETS</sequence>
<keyword evidence="1" id="KW-0813">Transport</keyword>
<keyword evidence="6" id="KW-1185">Reference proteome</keyword>
<evidence type="ECO:0000256" key="3">
    <source>
        <dbReference type="ARBA" id="ARBA00022840"/>
    </source>
</evidence>
<proteinExistence type="predicted"/>
<name>A0ABP8YEH8_9ACTN</name>
<dbReference type="PANTHER" id="PTHR45772:SF1">
    <property type="entry name" value="ABC TRANSPORTER ATP-BINDING PROTEIN"/>
    <property type="match status" value="1"/>
</dbReference>
<dbReference type="SUPFAM" id="SSF52540">
    <property type="entry name" value="P-loop containing nucleoside triphosphate hydrolases"/>
    <property type="match status" value="1"/>
</dbReference>
<dbReference type="InterPro" id="IPR003439">
    <property type="entry name" value="ABC_transporter-like_ATP-bd"/>
</dbReference>
<keyword evidence="2" id="KW-0547">Nucleotide-binding</keyword>
<dbReference type="InterPro" id="IPR051120">
    <property type="entry name" value="ABC_AA/LPS_Transport"/>
</dbReference>
<reference evidence="6" key="1">
    <citation type="journal article" date="2019" name="Int. J. Syst. Evol. Microbiol.">
        <title>The Global Catalogue of Microorganisms (GCM) 10K type strain sequencing project: providing services to taxonomists for standard genome sequencing and annotation.</title>
        <authorList>
            <consortium name="The Broad Institute Genomics Platform"/>
            <consortium name="The Broad Institute Genome Sequencing Center for Infectious Disease"/>
            <person name="Wu L."/>
            <person name="Ma J."/>
        </authorList>
    </citation>
    <scope>NUCLEOTIDE SEQUENCE [LARGE SCALE GENOMIC DNA]</scope>
    <source>
        <strain evidence="6">JCM 18532</strain>
    </source>
</reference>
<feature type="domain" description="ABC transporter" evidence="4">
    <location>
        <begin position="8"/>
        <end position="256"/>
    </location>
</feature>
<comment type="caution">
    <text evidence="5">The sequence shown here is derived from an EMBL/GenBank/DDBJ whole genome shotgun (WGS) entry which is preliminary data.</text>
</comment>
<evidence type="ECO:0000313" key="6">
    <source>
        <dbReference type="Proteomes" id="UP001499882"/>
    </source>
</evidence>
<evidence type="ECO:0000256" key="2">
    <source>
        <dbReference type="ARBA" id="ARBA00022741"/>
    </source>
</evidence>
<dbReference type="EMBL" id="BAABKN010000005">
    <property type="protein sequence ID" value="GAA4727874.1"/>
    <property type="molecule type" value="Genomic_DNA"/>
</dbReference>